<gene>
    <name evidence="2" type="ORF">HYPSUDRAFT_32243</name>
</gene>
<protein>
    <submittedName>
        <fullName evidence="2">Uncharacterized protein</fullName>
    </submittedName>
</protein>
<evidence type="ECO:0000313" key="3">
    <source>
        <dbReference type="Proteomes" id="UP000054270"/>
    </source>
</evidence>
<feature type="compositionally biased region" description="Low complexity" evidence="1">
    <location>
        <begin position="121"/>
        <end position="130"/>
    </location>
</feature>
<dbReference type="Proteomes" id="UP000054270">
    <property type="component" value="Unassembled WGS sequence"/>
</dbReference>
<reference evidence="3" key="1">
    <citation type="submission" date="2014-04" db="EMBL/GenBank/DDBJ databases">
        <title>Evolutionary Origins and Diversification of the Mycorrhizal Mutualists.</title>
        <authorList>
            <consortium name="DOE Joint Genome Institute"/>
            <consortium name="Mycorrhizal Genomics Consortium"/>
            <person name="Kohler A."/>
            <person name="Kuo A."/>
            <person name="Nagy L.G."/>
            <person name="Floudas D."/>
            <person name="Copeland A."/>
            <person name="Barry K.W."/>
            <person name="Cichocki N."/>
            <person name="Veneault-Fourrey C."/>
            <person name="LaButti K."/>
            <person name="Lindquist E.A."/>
            <person name="Lipzen A."/>
            <person name="Lundell T."/>
            <person name="Morin E."/>
            <person name="Murat C."/>
            <person name="Riley R."/>
            <person name="Ohm R."/>
            <person name="Sun H."/>
            <person name="Tunlid A."/>
            <person name="Henrissat B."/>
            <person name="Grigoriev I.V."/>
            <person name="Hibbett D.S."/>
            <person name="Martin F."/>
        </authorList>
    </citation>
    <scope>NUCLEOTIDE SEQUENCE [LARGE SCALE GENOMIC DNA]</scope>
    <source>
        <strain evidence="3">FD-334 SS-4</strain>
    </source>
</reference>
<feature type="compositionally biased region" description="Acidic residues" evidence="1">
    <location>
        <begin position="579"/>
        <end position="592"/>
    </location>
</feature>
<evidence type="ECO:0000256" key="1">
    <source>
        <dbReference type="SAM" id="MobiDB-lite"/>
    </source>
</evidence>
<feature type="compositionally biased region" description="Basic and acidic residues" evidence="1">
    <location>
        <begin position="532"/>
        <end position="549"/>
    </location>
</feature>
<feature type="region of interest" description="Disordered" evidence="1">
    <location>
        <begin position="49"/>
        <end position="78"/>
    </location>
</feature>
<proteinExistence type="predicted"/>
<feature type="compositionally biased region" description="Polar residues" evidence="1">
    <location>
        <begin position="304"/>
        <end position="313"/>
    </location>
</feature>
<feature type="region of interest" description="Disordered" evidence="1">
    <location>
        <begin position="304"/>
        <end position="357"/>
    </location>
</feature>
<sequence length="994" mass="110542">MPLASTTPKTVPSTVKCAGKHCEKVLNFGKGNLCQLCTVRLRRRSSLVDAGSASHQDDKRVDPIPLGSVSSRLPPSTFDEPSSLMAFEDFEPPMRLDTPKSVEPYPSRRQRPSFTIPYQPPSSRRIPSSITASNSNSGPDINRPPASHFNSRGEYVQSMEYAYKYASPEDLSAEPWPLTETMRQSLSAGNLQDTYKCNYCQYSGPRYHLSSICPSCRLDASGTRSRTTCTTSMIVPVIAQPLASTSTQRDLHSTLQPFPDWKDGIEEDIEMTDLELSYPELPEMGTVEQSPSLPLFTDPIHRTVTSNASNRQPDQPGPSKRLKISHPEIIDLTASRSRRNVAEESIGSRSKTSKSNFSKPFRSLKLCSTANCTGIVSANSSAIRCLNCVRHDWKFRKLKISAPDNKSGSPEIPADEVLEKGTKKKGVTWADEMSKSIHEAPDNTPALPSPNLSTATTNTILSASNNHLPNTPMEQSLHLKYSTNVELSLKSSPTSPKLDDPHPAVQTTSEIQPLVFNTNSQSILTSPFHPAEEINSKRLGGDESQRTLAERPSCSLPADSELALASTSPVQQESGWDSDLTELSDSVDEESESESHSPRPPPKSSGFKIRIPPRPGGVFIRTCASPGCNQLLDATYCWKSCILCRARSREYQRKRQNLKGRHLRLDLELEGHKMGTPLAGDFQRQPDTKEQVGYVPLISGARLCSVRNCTFIIPPVDEYRWKTCSLCRLCQKEKVKQNKYGGQLETPDPISTADGQETQVAPRLIILKALNNLPLRIGPRAPNRCRSLDCGMLLDPKFPQCKQCTARHLWLLNRSGSSGQVPVHNYQYGEKPQRSNLYTQYKSFSALLLDFKNRLSGFLQAQSIFFLFKHLKNAKAMFAFDGEFSIVAPDFDLAKRQNAIDAQALKYKSEIEYVGRIKFNHKRQVLILKGGGVAVRFVAQYSAPVLQVMTRDNVSQISTFTKKMQCELEIANLPDHSHPFIPGQQTIIRFRLLG</sequence>
<dbReference type="EMBL" id="KN817518">
    <property type="protein sequence ID" value="KJA30145.1"/>
    <property type="molecule type" value="Genomic_DNA"/>
</dbReference>
<feature type="compositionally biased region" description="Polar residues" evidence="1">
    <location>
        <begin position="565"/>
        <end position="575"/>
    </location>
</feature>
<feature type="region of interest" description="Disordered" evidence="1">
    <location>
        <begin position="488"/>
        <end position="511"/>
    </location>
</feature>
<accession>A0A0D2QEZ0</accession>
<feature type="region of interest" description="Disordered" evidence="1">
    <location>
        <begin position="532"/>
        <end position="611"/>
    </location>
</feature>
<keyword evidence="3" id="KW-1185">Reference proteome</keyword>
<dbReference type="AlphaFoldDB" id="A0A0D2QEZ0"/>
<feature type="compositionally biased region" description="Polar residues" evidence="1">
    <location>
        <begin position="347"/>
        <end position="357"/>
    </location>
</feature>
<organism evidence="2 3">
    <name type="scientific">Hypholoma sublateritium (strain FD-334 SS-4)</name>
    <dbReference type="NCBI Taxonomy" id="945553"/>
    <lineage>
        <taxon>Eukaryota</taxon>
        <taxon>Fungi</taxon>
        <taxon>Dikarya</taxon>
        <taxon>Basidiomycota</taxon>
        <taxon>Agaricomycotina</taxon>
        <taxon>Agaricomycetes</taxon>
        <taxon>Agaricomycetidae</taxon>
        <taxon>Agaricales</taxon>
        <taxon>Agaricineae</taxon>
        <taxon>Strophariaceae</taxon>
        <taxon>Hypholoma</taxon>
    </lineage>
</organism>
<name>A0A0D2QEZ0_HYPSF</name>
<evidence type="ECO:0000313" key="2">
    <source>
        <dbReference type="EMBL" id="KJA30145.1"/>
    </source>
</evidence>
<dbReference type="OrthoDB" id="3266602at2759"/>
<feature type="region of interest" description="Disordered" evidence="1">
    <location>
        <begin position="90"/>
        <end position="148"/>
    </location>
</feature>